<keyword evidence="1" id="KW-1133">Transmembrane helix</keyword>
<evidence type="ECO:0000313" key="3">
    <source>
        <dbReference type="Proteomes" id="UP000002316"/>
    </source>
</evidence>
<dbReference type="AlphaFoldDB" id="C9ZSZ7"/>
<dbReference type="GeneID" id="23862675"/>
<keyword evidence="1" id="KW-0472">Membrane</keyword>
<sequence length="100" mass="11880">MLWRRLVYLLFVPFFCCLLVFFSPCFFVPLYYCCLFVFVFFFGGRGLPSLNLSFLYHGLEPCRISFLPYFCFCLLSTFFFSTLSSPRHNFPLCPRAVCRL</sequence>
<gene>
    <name evidence="2" type="ORF">TbgDal_VII4514</name>
</gene>
<name>C9ZSZ7_TRYB9</name>
<dbReference type="EMBL" id="FN554970">
    <property type="protein sequence ID" value="CBH12532.1"/>
    <property type="molecule type" value="Genomic_DNA"/>
</dbReference>
<feature type="transmembrane region" description="Helical" evidence="1">
    <location>
        <begin position="6"/>
        <end position="23"/>
    </location>
</feature>
<protein>
    <submittedName>
        <fullName evidence="2">Uncharacterized protein</fullName>
    </submittedName>
</protein>
<reference evidence="3" key="1">
    <citation type="journal article" date="2010" name="PLoS Negl. Trop. Dis.">
        <title>The genome sequence of Trypanosoma brucei gambiense, causative agent of chronic human african trypanosomiasis.</title>
        <authorList>
            <person name="Jackson A.P."/>
            <person name="Sanders M."/>
            <person name="Berry A."/>
            <person name="McQuillan J."/>
            <person name="Aslett M.A."/>
            <person name="Quail M.A."/>
            <person name="Chukualim B."/>
            <person name="Capewell P."/>
            <person name="MacLeod A."/>
            <person name="Melville S.E."/>
            <person name="Gibson W."/>
            <person name="Barry J.D."/>
            <person name="Berriman M."/>
            <person name="Hertz-Fowler C."/>
        </authorList>
    </citation>
    <scope>NUCLEOTIDE SEQUENCE [LARGE SCALE GENOMIC DNA]</scope>
    <source>
        <strain evidence="3">MHOM/CI/86/DAL972</strain>
    </source>
</reference>
<dbReference type="KEGG" id="tbg:TbgDal_VII4514"/>
<organism evidence="2 3">
    <name type="scientific">Trypanosoma brucei gambiense (strain MHOM/CI/86/DAL972)</name>
    <dbReference type="NCBI Taxonomy" id="679716"/>
    <lineage>
        <taxon>Eukaryota</taxon>
        <taxon>Discoba</taxon>
        <taxon>Euglenozoa</taxon>
        <taxon>Kinetoplastea</taxon>
        <taxon>Metakinetoplastina</taxon>
        <taxon>Trypanosomatida</taxon>
        <taxon>Trypanosomatidae</taxon>
        <taxon>Trypanosoma</taxon>
    </lineage>
</organism>
<evidence type="ECO:0000256" key="1">
    <source>
        <dbReference type="SAM" id="Phobius"/>
    </source>
</evidence>
<accession>C9ZSZ7</accession>
<dbReference type="Proteomes" id="UP000002316">
    <property type="component" value="Chromosome 7"/>
</dbReference>
<dbReference type="RefSeq" id="XP_011774812.1">
    <property type="nucleotide sequence ID" value="XM_011776510.1"/>
</dbReference>
<proteinExistence type="predicted"/>
<evidence type="ECO:0000313" key="2">
    <source>
        <dbReference type="EMBL" id="CBH12532.1"/>
    </source>
</evidence>
<keyword evidence="1" id="KW-0812">Transmembrane</keyword>
<feature type="transmembrane region" description="Helical" evidence="1">
    <location>
        <begin position="67"/>
        <end position="85"/>
    </location>
</feature>